<organism evidence="10 11">
    <name type="scientific">Tritrichomonas musculus</name>
    <dbReference type="NCBI Taxonomy" id="1915356"/>
    <lineage>
        <taxon>Eukaryota</taxon>
        <taxon>Metamonada</taxon>
        <taxon>Parabasalia</taxon>
        <taxon>Tritrichomonadida</taxon>
        <taxon>Tritrichomonadidae</taxon>
        <taxon>Tritrichomonas</taxon>
    </lineage>
</organism>
<evidence type="ECO:0000256" key="5">
    <source>
        <dbReference type="ARBA" id="ARBA00037982"/>
    </source>
</evidence>
<evidence type="ECO:0000256" key="7">
    <source>
        <dbReference type="RuleBase" id="RU000304"/>
    </source>
</evidence>
<evidence type="ECO:0000256" key="3">
    <source>
        <dbReference type="ARBA" id="ARBA00022777"/>
    </source>
</evidence>
<comment type="similarity">
    <text evidence="5">Belongs to the protein kinase superfamily. Ser/Thr protein kinase family. GCN2 subfamily.</text>
</comment>
<feature type="binding site" evidence="6">
    <location>
        <position position="212"/>
    </location>
    <ligand>
        <name>ATP</name>
        <dbReference type="ChEBI" id="CHEBI:30616"/>
    </ligand>
</feature>
<dbReference type="PANTHER" id="PTHR11042:SF190">
    <property type="entry name" value="MITOSIS INHIBITOR PROTEIN KINASE MIK1"/>
    <property type="match status" value="1"/>
</dbReference>
<keyword evidence="7" id="KW-0723">Serine/threonine-protein kinase</keyword>
<keyword evidence="2 6" id="KW-0547">Nucleotide-binding</keyword>
<evidence type="ECO:0000313" key="10">
    <source>
        <dbReference type="EMBL" id="KAK8895213.1"/>
    </source>
</evidence>
<feature type="compositionally biased region" description="Basic and acidic residues" evidence="8">
    <location>
        <begin position="136"/>
        <end position="164"/>
    </location>
</feature>
<feature type="domain" description="Protein kinase" evidence="9">
    <location>
        <begin position="183"/>
        <end position="420"/>
    </location>
</feature>
<evidence type="ECO:0000256" key="2">
    <source>
        <dbReference type="ARBA" id="ARBA00022741"/>
    </source>
</evidence>
<sequence length="426" mass="48764">MLGLYASNYSGPDFQNDDLDKKRPETERISNLIEVTSTLSNIFNDTSNSNIIEIDELNTAQTPFISVLIGNYSGSNFDQNYSVNQADNLERYFPRIVATSSNDESNPEEIIFDGFTDTETNFDFFSISNSEDSNFEEAKRSFSDDPRKNETKNDSELEDNHNEIAENSGTLTKLHSLVSKNTYKIGEKIGQGSYGVVYEATKEGTDEKYAAKVMSKGKCEVNNLLSFADPHIVKFHESFIAMNNGDQFYVIIMDLCENGSFLNLLNKNQMKFKSQKKILYDIVLALQYIHNRGMAHNDLKLDNIFIDKNLNAKLGDFGFSSNILISVNRIYHGIYDPPEFYEKYEINTLQADIWSLGIIFWIVETRRSPYNENLPLPPQILRGNLMINNRSKLMKLAGKCLMRDPTKRITIDQIVNDEYFSCFKKQ</sequence>
<evidence type="ECO:0000256" key="1">
    <source>
        <dbReference type="ARBA" id="ARBA00022679"/>
    </source>
</evidence>
<dbReference type="InterPro" id="IPR050339">
    <property type="entry name" value="CC_SR_Kinase"/>
</dbReference>
<evidence type="ECO:0000259" key="9">
    <source>
        <dbReference type="PROSITE" id="PS50011"/>
    </source>
</evidence>
<dbReference type="Pfam" id="PF00069">
    <property type="entry name" value="Pkinase"/>
    <property type="match status" value="1"/>
</dbReference>
<evidence type="ECO:0000313" key="11">
    <source>
        <dbReference type="Proteomes" id="UP001470230"/>
    </source>
</evidence>
<accession>A0ABR2KVZ4</accession>
<dbReference type="InterPro" id="IPR000719">
    <property type="entry name" value="Prot_kinase_dom"/>
</dbReference>
<keyword evidence="1" id="KW-0808">Transferase</keyword>
<evidence type="ECO:0000256" key="4">
    <source>
        <dbReference type="ARBA" id="ARBA00022840"/>
    </source>
</evidence>
<keyword evidence="11" id="KW-1185">Reference proteome</keyword>
<dbReference type="PROSITE" id="PS00107">
    <property type="entry name" value="PROTEIN_KINASE_ATP"/>
    <property type="match status" value="1"/>
</dbReference>
<keyword evidence="3" id="KW-0418">Kinase</keyword>
<evidence type="ECO:0000256" key="6">
    <source>
        <dbReference type="PROSITE-ProRule" id="PRU10141"/>
    </source>
</evidence>
<comment type="caution">
    <text evidence="10">The sequence shown here is derived from an EMBL/GenBank/DDBJ whole genome shotgun (WGS) entry which is preliminary data.</text>
</comment>
<dbReference type="PANTHER" id="PTHR11042">
    <property type="entry name" value="EUKARYOTIC TRANSLATION INITIATION FACTOR 2-ALPHA KINASE EIF2-ALPHA KINASE -RELATED"/>
    <property type="match status" value="1"/>
</dbReference>
<keyword evidence="4 6" id="KW-0067">ATP-binding</keyword>
<dbReference type="SUPFAM" id="SSF56112">
    <property type="entry name" value="Protein kinase-like (PK-like)"/>
    <property type="match status" value="1"/>
</dbReference>
<dbReference type="CDD" id="cd00180">
    <property type="entry name" value="PKc"/>
    <property type="match status" value="1"/>
</dbReference>
<proteinExistence type="inferred from homology"/>
<dbReference type="InterPro" id="IPR017441">
    <property type="entry name" value="Protein_kinase_ATP_BS"/>
</dbReference>
<dbReference type="InterPro" id="IPR011009">
    <property type="entry name" value="Kinase-like_dom_sf"/>
</dbReference>
<dbReference type="PROSITE" id="PS00108">
    <property type="entry name" value="PROTEIN_KINASE_ST"/>
    <property type="match status" value="1"/>
</dbReference>
<dbReference type="PROSITE" id="PS50011">
    <property type="entry name" value="PROTEIN_KINASE_DOM"/>
    <property type="match status" value="1"/>
</dbReference>
<reference evidence="10 11" key="1">
    <citation type="submission" date="2024-04" db="EMBL/GenBank/DDBJ databases">
        <title>Tritrichomonas musculus Genome.</title>
        <authorList>
            <person name="Alves-Ferreira E."/>
            <person name="Grigg M."/>
            <person name="Lorenzi H."/>
            <person name="Galac M."/>
        </authorList>
    </citation>
    <scope>NUCLEOTIDE SEQUENCE [LARGE SCALE GENOMIC DNA]</scope>
    <source>
        <strain evidence="10 11">EAF2021</strain>
    </source>
</reference>
<name>A0ABR2KVZ4_9EUKA</name>
<evidence type="ECO:0000256" key="8">
    <source>
        <dbReference type="SAM" id="MobiDB-lite"/>
    </source>
</evidence>
<dbReference type="EMBL" id="JAPFFF010000003">
    <property type="protein sequence ID" value="KAK8895213.1"/>
    <property type="molecule type" value="Genomic_DNA"/>
</dbReference>
<dbReference type="SMART" id="SM00220">
    <property type="entry name" value="S_TKc"/>
    <property type="match status" value="1"/>
</dbReference>
<feature type="region of interest" description="Disordered" evidence="8">
    <location>
        <begin position="135"/>
        <end position="164"/>
    </location>
</feature>
<protein>
    <recommendedName>
        <fullName evidence="9">Protein kinase domain-containing protein</fullName>
    </recommendedName>
</protein>
<dbReference type="Gene3D" id="1.10.510.10">
    <property type="entry name" value="Transferase(Phosphotransferase) domain 1"/>
    <property type="match status" value="1"/>
</dbReference>
<dbReference type="InterPro" id="IPR008271">
    <property type="entry name" value="Ser/Thr_kinase_AS"/>
</dbReference>
<feature type="region of interest" description="Disordered" evidence="8">
    <location>
        <begin position="1"/>
        <end position="23"/>
    </location>
</feature>
<dbReference type="Proteomes" id="UP001470230">
    <property type="component" value="Unassembled WGS sequence"/>
</dbReference>
<gene>
    <name evidence="10" type="ORF">M9Y10_023655</name>
</gene>